<feature type="transmembrane region" description="Helical" evidence="9">
    <location>
        <begin position="324"/>
        <end position="340"/>
    </location>
</feature>
<dbReference type="EMBL" id="JAJBNC010000015">
    <property type="protein sequence ID" value="MCB5494123.1"/>
    <property type="molecule type" value="Genomic_DNA"/>
</dbReference>
<comment type="similarity">
    <text evidence="2 9">Belongs to the branched chain amino acid transporter family.</text>
</comment>
<gene>
    <name evidence="16" type="primary">brnQ</name>
    <name evidence="16" type="ORF">DWZ50_00675</name>
    <name evidence="15" type="ORF">G4981_01805</name>
    <name evidence="14" type="ORF">G4993_02095</name>
    <name evidence="10" type="ORF">LIQ10_10300</name>
    <name evidence="13" type="ORF">O4N78_02060</name>
    <name evidence="12" type="ORF">PNU63_04910</name>
    <name evidence="11" type="ORF">PNW85_11425</name>
</gene>
<sequence length="441" mass="47958">MEKIKARQLLSITLTLFAVFFGAGNMIFPPAMGQQAGENYIQALAGFILTDAGIALLGMIAVVLVGTEVSDLGELVSRRFAVFLSVCIYLLIGPLFALPRTGSVSFELAVRPYLSESNVWWVSLLVTAVFFWLTYYLSGNPKKVVNVIGKYLTPILLICIVLIFLACVFMEKSPNSSVQYGSVGVPQGVYKEIPFFQGMIEGYYALDGPAGLVFAIIIINAVRGHQVKTKRNIIKYTLICGAGAALILSVVYYMLTYVGAVTRTPFSNGGSLLHAVTSDLLGPAGGIILGVAVLFACMTTSIGLTTSFADYFHELFPNVSYKKITAIVCVFSFVISNIGLDMLVKVSLPVLMMFYPVTVVLVILSFFKKWIGSKRMAYVLGMLFAFCVAFVDGMQSAGISLGVVTEICNKLPFYDLRLGWIIPAAVGALLGLLPVWKYNRK</sequence>
<keyword evidence="4" id="KW-1003">Cell membrane</keyword>
<comment type="function">
    <text evidence="9">Component of the transport system for branched-chain amino acids.</text>
</comment>
<dbReference type="EMBL" id="JAAIRV010000002">
    <property type="protein sequence ID" value="NSI57195.1"/>
    <property type="molecule type" value="Genomic_DNA"/>
</dbReference>
<dbReference type="NCBIfam" id="TIGR00796">
    <property type="entry name" value="livcs"/>
    <property type="match status" value="1"/>
</dbReference>
<feature type="transmembrane region" description="Helical" evidence="9">
    <location>
        <begin position="43"/>
        <end position="67"/>
    </location>
</feature>
<dbReference type="EMBL" id="JAAIRY010000001">
    <property type="protein sequence ID" value="NSI64041.1"/>
    <property type="molecule type" value="Genomic_DNA"/>
</dbReference>
<keyword evidence="7 9" id="KW-1133">Transmembrane helix</keyword>
<dbReference type="GO" id="GO:0005886">
    <property type="term" value="C:plasma membrane"/>
    <property type="evidence" value="ECO:0007669"/>
    <property type="project" value="UniProtKB-SubCell"/>
</dbReference>
<dbReference type="GO" id="GO:0015820">
    <property type="term" value="P:L-leucine transport"/>
    <property type="evidence" value="ECO:0007669"/>
    <property type="project" value="TreeGrafter"/>
</dbReference>
<keyword evidence="6 9" id="KW-0029">Amino-acid transport</keyword>
<dbReference type="GeneID" id="57432272"/>
<evidence type="ECO:0000256" key="8">
    <source>
        <dbReference type="ARBA" id="ARBA00023136"/>
    </source>
</evidence>
<keyword evidence="5 9" id="KW-0812">Transmembrane</keyword>
<dbReference type="AlphaFoldDB" id="A0A2N5NTL4"/>
<evidence type="ECO:0000256" key="2">
    <source>
        <dbReference type="ARBA" id="ARBA00008540"/>
    </source>
</evidence>
<evidence type="ECO:0000256" key="3">
    <source>
        <dbReference type="ARBA" id="ARBA00022448"/>
    </source>
</evidence>
<dbReference type="Proteomes" id="UP001296580">
    <property type="component" value="Unassembled WGS sequence"/>
</dbReference>
<dbReference type="PANTHER" id="PTHR30588">
    <property type="entry name" value="BRANCHED-CHAIN AMINO ACID TRANSPORT SYSTEM 2 CARRIER PROTEIN"/>
    <property type="match status" value="1"/>
</dbReference>
<dbReference type="Proteomes" id="UP001149331">
    <property type="component" value="Unassembled WGS sequence"/>
</dbReference>
<keyword evidence="3 9" id="KW-0813">Transport</keyword>
<evidence type="ECO:0000256" key="7">
    <source>
        <dbReference type="ARBA" id="ARBA00022989"/>
    </source>
</evidence>
<dbReference type="RefSeq" id="WP_004840728.1">
    <property type="nucleotide sequence ID" value="NZ_CABHNE010000001.1"/>
</dbReference>
<dbReference type="Proteomes" id="UP001211731">
    <property type="component" value="Unassembled WGS sequence"/>
</dbReference>
<reference evidence="14" key="2">
    <citation type="journal article" date="2020" name="Cell Host Microbe">
        <title>Functional and Genomic Variation between Human-Derived Isolates of Lachnospiraceae Reveals Inter- and Intra-Species Diversity.</title>
        <authorList>
            <person name="Sorbara M.T."/>
            <person name="Littmann E.R."/>
            <person name="Fontana E."/>
            <person name="Moody T.U."/>
            <person name="Kohout C.E."/>
            <person name="Gjonbalaj M."/>
            <person name="Eaton V."/>
            <person name="Seok R."/>
            <person name="Leiner I.M."/>
            <person name="Pamer E.G."/>
        </authorList>
    </citation>
    <scope>NUCLEOTIDE SEQUENCE</scope>
    <source>
        <strain evidence="15">MSK.11.9</strain>
        <strain evidence="14">MSK.15.32</strain>
    </source>
</reference>
<reference evidence="14" key="3">
    <citation type="submission" date="2020-02" db="EMBL/GenBank/DDBJ databases">
        <authorList>
            <person name="Littmann E."/>
            <person name="Sorbara M."/>
        </authorList>
    </citation>
    <scope>NUCLEOTIDE SEQUENCE</scope>
    <source>
        <strain evidence="15">MSK.11.9</strain>
        <strain evidence="14">MSK.15.32</strain>
    </source>
</reference>
<keyword evidence="8 9" id="KW-0472">Membrane</keyword>
<feature type="transmembrane region" description="Helical" evidence="9">
    <location>
        <begin position="203"/>
        <end position="222"/>
    </location>
</feature>
<feature type="transmembrane region" description="Helical" evidence="9">
    <location>
        <begin position="151"/>
        <end position="171"/>
    </location>
</feature>
<reference evidence="11" key="6">
    <citation type="submission" date="2023-01" db="EMBL/GenBank/DDBJ databases">
        <title>Human gut microbiome strain richness.</title>
        <authorList>
            <person name="Chen-Liaw A."/>
        </authorList>
    </citation>
    <scope>NUCLEOTIDE SEQUENCE</scope>
    <source>
        <strain evidence="12">1001217st1_A9_1001217B_191108</strain>
        <strain evidence="11">RTP21484st1_H11_RTP21484_190118</strain>
    </source>
</reference>
<reference evidence="10" key="4">
    <citation type="submission" date="2021-10" db="EMBL/GenBank/DDBJ databases">
        <title>Collection of gut derived symbiotic bacterial strains cultured from healthy donors.</title>
        <authorList>
            <person name="Lin H."/>
            <person name="Littmann E."/>
            <person name="Claire K."/>
            <person name="Pamer E."/>
        </authorList>
    </citation>
    <scope>NUCLEOTIDE SEQUENCE</scope>
    <source>
        <strain evidence="10">MSK.23.4</strain>
    </source>
</reference>
<dbReference type="Proteomes" id="UP001297422">
    <property type="component" value="Unassembled WGS sequence"/>
</dbReference>
<evidence type="ECO:0000256" key="6">
    <source>
        <dbReference type="ARBA" id="ARBA00022970"/>
    </source>
</evidence>
<dbReference type="EMBL" id="JAQMLA010000032">
    <property type="protein sequence ID" value="MDB8687279.1"/>
    <property type="molecule type" value="Genomic_DNA"/>
</dbReference>
<evidence type="ECO:0000313" key="10">
    <source>
        <dbReference type="EMBL" id="MCB5494123.1"/>
    </source>
</evidence>
<comment type="caution">
    <text evidence="16">The sequence shown here is derived from an EMBL/GenBank/DDBJ whole genome shotgun (WGS) entry which is preliminary data.</text>
</comment>
<evidence type="ECO:0000256" key="1">
    <source>
        <dbReference type="ARBA" id="ARBA00004651"/>
    </source>
</evidence>
<dbReference type="EMBL" id="JAQMLR010000003">
    <property type="protein sequence ID" value="MDB8738122.1"/>
    <property type="molecule type" value="Genomic_DNA"/>
</dbReference>
<dbReference type="Proteomes" id="UP001296581">
    <property type="component" value="Unassembled WGS sequence"/>
</dbReference>
<reference evidence="16 17" key="1">
    <citation type="submission" date="2018-08" db="EMBL/GenBank/DDBJ databases">
        <title>A genome reference for cultivated species of the human gut microbiota.</title>
        <authorList>
            <person name="Zou Y."/>
            <person name="Xue W."/>
            <person name="Luo G."/>
        </authorList>
    </citation>
    <scope>NUCLEOTIDE SEQUENCE [LARGE SCALE GENOMIC DNA]</scope>
    <source>
        <strain evidence="16 17">AF33-12</strain>
    </source>
</reference>
<dbReference type="Pfam" id="PF05525">
    <property type="entry name" value="Branch_AA_trans"/>
    <property type="match status" value="1"/>
</dbReference>
<evidence type="ECO:0000256" key="5">
    <source>
        <dbReference type="ARBA" id="ARBA00022692"/>
    </source>
</evidence>
<dbReference type="GO" id="GO:0015188">
    <property type="term" value="F:L-isoleucine transmembrane transporter activity"/>
    <property type="evidence" value="ECO:0007669"/>
    <property type="project" value="TreeGrafter"/>
</dbReference>
<feature type="transmembrane region" description="Helical" evidence="9">
    <location>
        <begin position="234"/>
        <end position="255"/>
    </location>
</feature>
<feature type="transmembrane region" description="Helical" evidence="9">
    <location>
        <begin position="119"/>
        <end position="139"/>
    </location>
</feature>
<evidence type="ECO:0000313" key="14">
    <source>
        <dbReference type="EMBL" id="NSI57195.1"/>
    </source>
</evidence>
<comment type="subcellular location">
    <subcellularLocation>
        <location evidence="1 9">Cell membrane</location>
        <topology evidence="1 9">Multi-pass membrane protein</topology>
    </subcellularLocation>
</comment>
<evidence type="ECO:0000256" key="9">
    <source>
        <dbReference type="RuleBase" id="RU362122"/>
    </source>
</evidence>
<evidence type="ECO:0000256" key="4">
    <source>
        <dbReference type="ARBA" id="ARBA00022475"/>
    </source>
</evidence>
<comment type="caution">
    <text evidence="9">Lacks conserved residue(s) required for the propagation of feature annotation.</text>
</comment>
<organism evidence="16 17">
    <name type="scientific">Mediterraneibacter gnavus</name>
    <name type="common">Ruminococcus gnavus</name>
    <dbReference type="NCBI Taxonomy" id="33038"/>
    <lineage>
        <taxon>Bacteria</taxon>
        <taxon>Bacillati</taxon>
        <taxon>Bacillota</taxon>
        <taxon>Clostridia</taxon>
        <taxon>Lachnospirales</taxon>
        <taxon>Lachnospiraceae</taxon>
        <taxon>Mediterraneibacter</taxon>
    </lineage>
</organism>
<dbReference type="InterPro" id="IPR004685">
    <property type="entry name" value="Brnchd-chn_aa_trnsp_Livcs"/>
</dbReference>
<dbReference type="Proteomes" id="UP001212160">
    <property type="component" value="Unassembled WGS sequence"/>
</dbReference>
<dbReference type="STRING" id="33038.GCA_900067245_00274"/>
<reference evidence="13" key="5">
    <citation type="submission" date="2022-12" db="EMBL/GenBank/DDBJ databases">
        <title>Genome of R. gnavus strain RSHDN_120.</title>
        <authorList>
            <person name="Abdugheni R."/>
        </authorList>
    </citation>
    <scope>NUCLEOTIDE SEQUENCE</scope>
    <source>
        <strain evidence="13">RSHDN_120</strain>
    </source>
</reference>
<proteinExistence type="inferred from homology"/>
<feature type="transmembrane region" description="Helical" evidence="9">
    <location>
        <begin position="346"/>
        <end position="367"/>
    </location>
</feature>
<dbReference type="GO" id="GO:0005304">
    <property type="term" value="F:L-valine transmembrane transporter activity"/>
    <property type="evidence" value="ECO:0007669"/>
    <property type="project" value="TreeGrafter"/>
</dbReference>
<accession>A0A2N5NTL4</accession>
<dbReference type="GO" id="GO:0015190">
    <property type="term" value="F:L-leucine transmembrane transporter activity"/>
    <property type="evidence" value="ECO:0007669"/>
    <property type="project" value="TreeGrafter"/>
</dbReference>
<evidence type="ECO:0000313" key="16">
    <source>
        <dbReference type="EMBL" id="RHM81674.1"/>
    </source>
</evidence>
<dbReference type="PANTHER" id="PTHR30588:SF8">
    <property type="entry name" value="BRANCHED-CHAIN AMINO ACID PERMEASE BRAB"/>
    <property type="match status" value="1"/>
</dbReference>
<evidence type="ECO:0000313" key="15">
    <source>
        <dbReference type="EMBL" id="NSI64041.1"/>
    </source>
</evidence>
<dbReference type="EMBL" id="JAPZEG010000001">
    <property type="protein sequence ID" value="MDE1202373.1"/>
    <property type="molecule type" value="Genomic_DNA"/>
</dbReference>
<dbReference type="GO" id="GO:0015818">
    <property type="term" value="P:isoleucine transport"/>
    <property type="evidence" value="ECO:0007669"/>
    <property type="project" value="TreeGrafter"/>
</dbReference>
<dbReference type="EMBL" id="QRQE01000001">
    <property type="protein sequence ID" value="RHM81674.1"/>
    <property type="molecule type" value="Genomic_DNA"/>
</dbReference>
<evidence type="ECO:0000313" key="13">
    <source>
        <dbReference type="EMBL" id="MDE1202373.1"/>
    </source>
</evidence>
<evidence type="ECO:0000313" key="12">
    <source>
        <dbReference type="EMBL" id="MDB8738122.1"/>
    </source>
</evidence>
<feature type="transmembrane region" description="Helical" evidence="9">
    <location>
        <begin position="379"/>
        <end position="398"/>
    </location>
</feature>
<evidence type="ECO:0000313" key="11">
    <source>
        <dbReference type="EMBL" id="MDB8687279.1"/>
    </source>
</evidence>
<dbReference type="Proteomes" id="UP000285610">
    <property type="component" value="Unassembled WGS sequence"/>
</dbReference>
<protein>
    <recommendedName>
        <fullName evidence="9">Branched-chain amino acid transport system carrier protein</fullName>
    </recommendedName>
</protein>
<feature type="transmembrane region" description="Helical" evidence="9">
    <location>
        <begin position="79"/>
        <end position="99"/>
    </location>
</feature>
<evidence type="ECO:0000313" key="17">
    <source>
        <dbReference type="Proteomes" id="UP000285610"/>
    </source>
</evidence>
<name>A0A2N5NTL4_MEDGN</name>
<feature type="transmembrane region" description="Helical" evidence="9">
    <location>
        <begin position="418"/>
        <end position="436"/>
    </location>
</feature>